<dbReference type="AlphaFoldDB" id="A0A2N9I5N9"/>
<dbReference type="GO" id="GO:0006952">
    <property type="term" value="P:defense response"/>
    <property type="evidence" value="ECO:0007669"/>
    <property type="project" value="UniProtKB-KW"/>
</dbReference>
<organism evidence="6">
    <name type="scientific">Fagus sylvatica</name>
    <name type="common">Beechnut</name>
    <dbReference type="NCBI Taxonomy" id="28930"/>
    <lineage>
        <taxon>Eukaryota</taxon>
        <taxon>Viridiplantae</taxon>
        <taxon>Streptophyta</taxon>
        <taxon>Embryophyta</taxon>
        <taxon>Tracheophyta</taxon>
        <taxon>Spermatophyta</taxon>
        <taxon>Magnoliopsida</taxon>
        <taxon>eudicotyledons</taxon>
        <taxon>Gunneridae</taxon>
        <taxon>Pentapetalae</taxon>
        <taxon>rosids</taxon>
        <taxon>fabids</taxon>
        <taxon>Fagales</taxon>
        <taxon>Fagaceae</taxon>
        <taxon>Fagus</taxon>
    </lineage>
</organism>
<evidence type="ECO:0000256" key="2">
    <source>
        <dbReference type="ARBA" id="ARBA00022821"/>
    </source>
</evidence>
<dbReference type="SUPFAM" id="SSF52540">
    <property type="entry name" value="P-loop containing nucleoside triphosphate hydrolases"/>
    <property type="match status" value="1"/>
</dbReference>
<evidence type="ECO:0000256" key="3">
    <source>
        <dbReference type="ARBA" id="ARBA00022840"/>
    </source>
</evidence>
<dbReference type="PANTHER" id="PTHR33463:SF203">
    <property type="entry name" value="AAA+ ATPASE DOMAIN-CONTAINING PROTEIN"/>
    <property type="match status" value="1"/>
</dbReference>
<dbReference type="GO" id="GO:0005524">
    <property type="term" value="F:ATP binding"/>
    <property type="evidence" value="ECO:0007669"/>
    <property type="project" value="UniProtKB-KW"/>
</dbReference>
<dbReference type="Gene3D" id="1.10.8.430">
    <property type="entry name" value="Helical domain of apoptotic protease-activating factors"/>
    <property type="match status" value="1"/>
</dbReference>
<gene>
    <name evidence="6" type="ORF">FSB_LOCUS47904</name>
</gene>
<dbReference type="Gene3D" id="3.40.50.300">
    <property type="entry name" value="P-loop containing nucleotide triphosphate hydrolases"/>
    <property type="match status" value="1"/>
</dbReference>
<dbReference type="PRINTS" id="PR00364">
    <property type="entry name" value="DISEASERSIST"/>
</dbReference>
<feature type="coiled-coil region" evidence="4">
    <location>
        <begin position="65"/>
        <end position="99"/>
    </location>
</feature>
<keyword evidence="1" id="KW-0547">Nucleotide-binding</keyword>
<evidence type="ECO:0000313" key="6">
    <source>
        <dbReference type="EMBL" id="SPD20022.1"/>
    </source>
</evidence>
<sequence>MISTRAFMLSAFQTCMLTCDGPVVQGKLELSVLHQTPPCLTLLQWLGTKIGEYLVEPIGQQFGYLIHLNSNIQNLKDQFQKLGDKRKGLQLEIDAAKRNGLEILPEVNTWIEKVDNISQGLQRFIDIEDKMCLNLKSRYSLSKKAKKKTLEIDGLLKEAEQTFFNKVSYSPRPLGVVSTEVFKHFESRKSIMKEVLEALRDDNINMISICGMGGIGKTTMAKEVAKRTKDAKLFDEDVMAVVSQNQDVKHIQGQIADMLHLQLKTESLQERANQLFKRLMDSKSVLVILDDVWEALNLTDVGIPCGGQNKRCKILLTSRSEEACNQMRSQKIVPIKVLSEEEAWNLFREMAGDCVDTPGLRPTAKEVAKECEGLPVAIVTVGRALENKSEVEWIAALQQLKMSIPKHIPDMELGRRFFARNNVAEARIEVHAMVKNLKRSFLLLDSSKEECVKMHDVVRDVAISIADQHRLLVGCDDKMEEWPEKDTYGSIGRGRGSSQPQFFGQNNQSSRPFCQLRFKGGHTAQSCWHRFDQTFQLPSPPQSQAFMTTTASPIDQVWYLDTGATNHITSDLANITYNTEDYRGPDQVRVGNGQGSILSSHTSQRRNSGLYPLHSLQRLTNHRVALLRECVSVDQWHFKTWSSRLLHCPPSSLQKSIRNYVK</sequence>
<keyword evidence="3" id="KW-0067">ATP-binding</keyword>
<dbReference type="Pfam" id="PF00931">
    <property type="entry name" value="NB-ARC"/>
    <property type="match status" value="1"/>
</dbReference>
<dbReference type="EMBL" id="OIVN01004929">
    <property type="protein sequence ID" value="SPD20022.1"/>
    <property type="molecule type" value="Genomic_DNA"/>
</dbReference>
<dbReference type="InterPro" id="IPR002182">
    <property type="entry name" value="NB-ARC"/>
</dbReference>
<feature type="domain" description="AAA+ ATPase" evidence="5">
    <location>
        <begin position="203"/>
        <end position="339"/>
    </location>
</feature>
<dbReference type="InterPro" id="IPR027417">
    <property type="entry name" value="P-loop_NTPase"/>
</dbReference>
<keyword evidence="2" id="KW-0611">Plant defense</keyword>
<protein>
    <recommendedName>
        <fullName evidence="5">AAA+ ATPase domain-containing protein</fullName>
    </recommendedName>
</protein>
<dbReference type="GO" id="GO:0043531">
    <property type="term" value="F:ADP binding"/>
    <property type="evidence" value="ECO:0007669"/>
    <property type="project" value="InterPro"/>
</dbReference>
<dbReference type="InterPro" id="IPR050905">
    <property type="entry name" value="Plant_NBS-LRR"/>
</dbReference>
<evidence type="ECO:0000256" key="4">
    <source>
        <dbReference type="SAM" id="Coils"/>
    </source>
</evidence>
<dbReference type="InterPro" id="IPR003593">
    <property type="entry name" value="AAA+_ATPase"/>
</dbReference>
<reference evidence="6" key="1">
    <citation type="submission" date="2018-02" db="EMBL/GenBank/DDBJ databases">
        <authorList>
            <person name="Cohen D.B."/>
            <person name="Kent A.D."/>
        </authorList>
    </citation>
    <scope>NUCLEOTIDE SEQUENCE</scope>
</reference>
<evidence type="ECO:0000256" key="1">
    <source>
        <dbReference type="ARBA" id="ARBA00022741"/>
    </source>
</evidence>
<accession>A0A2N9I5N9</accession>
<evidence type="ECO:0000259" key="5">
    <source>
        <dbReference type="SMART" id="SM00382"/>
    </source>
</evidence>
<proteinExistence type="predicted"/>
<keyword evidence="4" id="KW-0175">Coiled coil</keyword>
<dbReference type="PANTHER" id="PTHR33463">
    <property type="entry name" value="NB-ARC DOMAIN-CONTAINING PROTEIN-RELATED"/>
    <property type="match status" value="1"/>
</dbReference>
<dbReference type="SMART" id="SM00382">
    <property type="entry name" value="AAA"/>
    <property type="match status" value="1"/>
</dbReference>
<name>A0A2N9I5N9_FAGSY</name>
<dbReference type="InterPro" id="IPR042197">
    <property type="entry name" value="Apaf_helical"/>
</dbReference>
<dbReference type="FunFam" id="3.40.50.300:FF:001091">
    <property type="entry name" value="Probable disease resistance protein At1g61300"/>
    <property type="match status" value="1"/>
</dbReference>